<dbReference type="PROSITE" id="PS01281">
    <property type="entry name" value="GIDA_2"/>
    <property type="match status" value="1"/>
</dbReference>
<dbReference type="GO" id="GO:0030488">
    <property type="term" value="P:tRNA methylation"/>
    <property type="evidence" value="ECO:0007669"/>
    <property type="project" value="TreeGrafter"/>
</dbReference>
<evidence type="ECO:0000313" key="15">
    <source>
        <dbReference type="Proteomes" id="UP000479043"/>
    </source>
</evidence>
<dbReference type="PANTHER" id="PTHR11806:SF0">
    <property type="entry name" value="PROTEIN MTO1 HOMOLOG, MITOCHONDRIAL"/>
    <property type="match status" value="1"/>
</dbReference>
<evidence type="ECO:0000259" key="13">
    <source>
        <dbReference type="SMART" id="SM01228"/>
    </source>
</evidence>
<dbReference type="NCBIfam" id="TIGR00136">
    <property type="entry name" value="mnmG_gidA"/>
    <property type="match status" value="1"/>
</dbReference>
<dbReference type="InterPro" id="IPR040131">
    <property type="entry name" value="MnmG_N"/>
</dbReference>
<evidence type="ECO:0000256" key="1">
    <source>
        <dbReference type="ARBA" id="ARBA00001974"/>
    </source>
</evidence>
<comment type="subunit">
    <text evidence="10 12">Homodimer. Heterotetramer of two MnmE and two MnmG subunits.</text>
</comment>
<evidence type="ECO:0000256" key="7">
    <source>
        <dbReference type="ARBA" id="ARBA00022694"/>
    </source>
</evidence>
<dbReference type="InterPro" id="IPR004416">
    <property type="entry name" value="MnmG"/>
</dbReference>
<protein>
    <recommendedName>
        <fullName evidence="4 12">tRNA uridine 5-carboxymethylaminomethyl modification enzyme MnmG</fullName>
    </recommendedName>
    <alternativeName>
        <fullName evidence="11 12">Glucose-inhibited division protein A</fullName>
    </alternativeName>
</protein>
<dbReference type="AlphaFoldDB" id="A0A6L8LHB7"/>
<dbReference type="PRINTS" id="PR00411">
    <property type="entry name" value="PNDRDTASEI"/>
</dbReference>
<evidence type="ECO:0000256" key="5">
    <source>
        <dbReference type="ARBA" id="ARBA00022490"/>
    </source>
</evidence>
<organism evidence="14 15">
    <name type="scientific">Thalassovita mangrovi</name>
    <dbReference type="NCBI Taxonomy" id="2692236"/>
    <lineage>
        <taxon>Bacteria</taxon>
        <taxon>Pseudomonadati</taxon>
        <taxon>Pseudomonadota</taxon>
        <taxon>Alphaproteobacteria</taxon>
        <taxon>Rhodobacterales</taxon>
        <taxon>Roseobacteraceae</taxon>
        <taxon>Thalassovita</taxon>
    </lineage>
</organism>
<comment type="caution">
    <text evidence="12">Lacks conserved residue(s) required for the propagation of feature annotation.</text>
</comment>
<evidence type="ECO:0000256" key="2">
    <source>
        <dbReference type="ARBA" id="ARBA00003717"/>
    </source>
</evidence>
<gene>
    <name evidence="12 14" type="primary">mnmG</name>
    <name evidence="12" type="synonym">gidA</name>
    <name evidence="14" type="ORF">GR167_08580</name>
</gene>
<evidence type="ECO:0000256" key="9">
    <source>
        <dbReference type="ARBA" id="ARBA00023027"/>
    </source>
</evidence>
<keyword evidence="5 12" id="KW-0963">Cytoplasm</keyword>
<dbReference type="FunFam" id="1.10.150.570:FF:000001">
    <property type="entry name" value="tRNA uridine 5-carboxymethylaminomethyl modification enzyme MnmG"/>
    <property type="match status" value="1"/>
</dbReference>
<dbReference type="Gene3D" id="1.10.10.1800">
    <property type="entry name" value="tRNA uridine 5-carboxymethylaminomethyl modification enzyme MnmG/GidA"/>
    <property type="match status" value="1"/>
</dbReference>
<evidence type="ECO:0000256" key="6">
    <source>
        <dbReference type="ARBA" id="ARBA00022630"/>
    </source>
</evidence>
<dbReference type="InterPro" id="IPR044920">
    <property type="entry name" value="MnmG_C_subdom_sf"/>
</dbReference>
<dbReference type="Pfam" id="PF01134">
    <property type="entry name" value="GIDA"/>
    <property type="match status" value="1"/>
</dbReference>
<dbReference type="InterPro" id="IPR002218">
    <property type="entry name" value="MnmG-rel"/>
</dbReference>
<dbReference type="InterPro" id="IPR036188">
    <property type="entry name" value="FAD/NAD-bd_sf"/>
</dbReference>
<evidence type="ECO:0000256" key="3">
    <source>
        <dbReference type="ARBA" id="ARBA00007653"/>
    </source>
</evidence>
<evidence type="ECO:0000256" key="4">
    <source>
        <dbReference type="ARBA" id="ARBA00020461"/>
    </source>
</evidence>
<dbReference type="SUPFAM" id="SSF51905">
    <property type="entry name" value="FAD/NAD(P)-binding domain"/>
    <property type="match status" value="1"/>
</dbReference>
<dbReference type="GO" id="GO:0050660">
    <property type="term" value="F:flavin adenine dinucleotide binding"/>
    <property type="evidence" value="ECO:0007669"/>
    <property type="project" value="UniProtKB-UniRule"/>
</dbReference>
<dbReference type="Pfam" id="PF21680">
    <property type="entry name" value="GIDA_C_1st"/>
    <property type="match status" value="1"/>
</dbReference>
<dbReference type="PRINTS" id="PR00368">
    <property type="entry name" value="FADPNR"/>
</dbReference>
<dbReference type="HAMAP" id="MF_00129">
    <property type="entry name" value="MnmG_GidA"/>
    <property type="match status" value="1"/>
</dbReference>
<dbReference type="Pfam" id="PF13932">
    <property type="entry name" value="SAM_GIDA_C"/>
    <property type="match status" value="1"/>
</dbReference>
<dbReference type="FunFam" id="3.50.50.60:FF:000082">
    <property type="entry name" value="protein MTO1 homolog, mitochondrial isoform X1"/>
    <property type="match status" value="1"/>
</dbReference>
<dbReference type="EMBL" id="WWEN01000003">
    <property type="protein sequence ID" value="MYM55358.1"/>
    <property type="molecule type" value="Genomic_DNA"/>
</dbReference>
<comment type="cofactor">
    <cofactor evidence="1 12">
        <name>FAD</name>
        <dbReference type="ChEBI" id="CHEBI:57692"/>
    </cofactor>
</comment>
<reference evidence="14 15" key="1">
    <citation type="submission" date="2020-01" db="EMBL/GenBank/DDBJ databases">
        <authorList>
            <person name="Chen S."/>
        </authorList>
    </citation>
    <scope>NUCLEOTIDE SEQUENCE [LARGE SCALE GENOMIC DNA]</scope>
    <source>
        <strain evidence="14 15">GS-10</strain>
    </source>
</reference>
<proteinExistence type="inferred from homology"/>
<evidence type="ECO:0000313" key="14">
    <source>
        <dbReference type="EMBL" id="MYM55358.1"/>
    </source>
</evidence>
<keyword evidence="9 12" id="KW-0520">NAD</keyword>
<feature type="binding site" evidence="12">
    <location>
        <begin position="274"/>
        <end position="288"/>
    </location>
    <ligand>
        <name>NAD(+)</name>
        <dbReference type="ChEBI" id="CHEBI:57540"/>
    </ligand>
</feature>
<dbReference type="InterPro" id="IPR020595">
    <property type="entry name" value="MnmG-rel_CS"/>
</dbReference>
<evidence type="ECO:0000256" key="10">
    <source>
        <dbReference type="ARBA" id="ARBA00025948"/>
    </source>
</evidence>
<sequence>MFHVKQFDFDVIVIGGGHAGSDAAHAAARMGARTALITLRKDGIGVMSCNPAIGGLGKGHLVREVDALDGVMGRVADVSGIQFRLLNRRKGPAVQGPRCQSDRKLYRQAMLAEIEAQPNLQIVEGEATDFIMNGESVAGVILADGSELNAKQVVLTTGTFLRGVIHIGDVRRPGGRMGDKPSVKLAERIDGFELPLGRLKTGTPPRLDGRTIKWDLLEMQPGDDDPVMFSFLSKGPSVRQISCGITHTNERTHEIIRENLERSAMYGGHIEGVGPRYCPSIEDKIVRFADKTSHQVFLEPEGLDDHTVYPNGISTSLPEDVQRDYVHSIFGLEDTEILQPGYAIEYDYVDPRALDSRLAVKSVPGLFLAGQINGTTGYEEAAAQGLVAGLNAAASALGREPVLFSRSDSYIGVMIDDLITRGVSEPYRMFTSRAEFRLSLRADNADQRLTPKGIEVGCVGETRKAAFEDKMERLQAGEARLKAASFTPHHLKEHGFNVNQDGARRSLYQVLSFPDVDFDKLIELDPDLSDIDGEIRGQLEKDALYANYIERQQRDVEAVKRDEMQVIPADFSYDSIEGLSNELKLKLKQARPENLAQAARVEGMTPAALTLLLAKLRQAKREKSA</sequence>
<dbReference type="PANTHER" id="PTHR11806">
    <property type="entry name" value="GLUCOSE INHIBITED DIVISION PROTEIN A"/>
    <property type="match status" value="1"/>
</dbReference>
<feature type="domain" description="tRNA uridine 5-carboxymethylaminomethyl modification enzyme C-terminal subdomain" evidence="13">
    <location>
        <begin position="543"/>
        <end position="614"/>
    </location>
</feature>
<dbReference type="Proteomes" id="UP000479043">
    <property type="component" value="Unassembled WGS sequence"/>
</dbReference>
<accession>A0A6L8LHB7</accession>
<dbReference type="Gene3D" id="1.10.150.570">
    <property type="entry name" value="GidA associated domain, C-terminal subdomain"/>
    <property type="match status" value="1"/>
</dbReference>
<dbReference type="FunFam" id="3.50.50.60:FF:000002">
    <property type="entry name" value="tRNA uridine 5-carboxymethylaminomethyl modification enzyme MnmG"/>
    <property type="match status" value="1"/>
</dbReference>
<evidence type="ECO:0000256" key="12">
    <source>
        <dbReference type="HAMAP-Rule" id="MF_00129"/>
    </source>
</evidence>
<dbReference type="GO" id="GO:0005829">
    <property type="term" value="C:cytosol"/>
    <property type="evidence" value="ECO:0007669"/>
    <property type="project" value="TreeGrafter"/>
</dbReference>
<evidence type="ECO:0000256" key="11">
    <source>
        <dbReference type="ARBA" id="ARBA00031800"/>
    </source>
</evidence>
<keyword evidence="15" id="KW-1185">Reference proteome</keyword>
<feature type="binding site" evidence="12">
    <location>
        <begin position="15"/>
        <end position="20"/>
    </location>
    <ligand>
        <name>FAD</name>
        <dbReference type="ChEBI" id="CHEBI:57692"/>
    </ligand>
</feature>
<name>A0A6L8LHB7_9RHOB</name>
<comment type="caution">
    <text evidence="14">The sequence shown here is derived from an EMBL/GenBank/DDBJ whole genome shotgun (WGS) entry which is preliminary data.</text>
</comment>
<dbReference type="SMART" id="SM01228">
    <property type="entry name" value="GIDA_assoc_3"/>
    <property type="match status" value="1"/>
</dbReference>
<comment type="function">
    <text evidence="2 12">NAD-binding protein involved in the addition of a carboxymethylaminomethyl (cmnm) group at the wobble position (U34) of certain tRNAs, forming tRNA-cmnm(5)s(2)U34.</text>
</comment>
<comment type="similarity">
    <text evidence="3 12">Belongs to the MnmG family.</text>
</comment>
<dbReference type="Gene3D" id="3.50.50.60">
    <property type="entry name" value="FAD/NAD(P)-binding domain"/>
    <property type="match status" value="2"/>
</dbReference>
<comment type="subcellular location">
    <subcellularLocation>
        <location evidence="12">Cytoplasm</location>
    </subcellularLocation>
</comment>
<dbReference type="InterPro" id="IPR047001">
    <property type="entry name" value="MnmG_C_subdom"/>
</dbReference>
<evidence type="ECO:0000256" key="8">
    <source>
        <dbReference type="ARBA" id="ARBA00022827"/>
    </source>
</evidence>
<dbReference type="InterPro" id="IPR026904">
    <property type="entry name" value="MnmG_C"/>
</dbReference>
<keyword evidence="8 12" id="KW-0274">FAD</keyword>
<keyword evidence="7 12" id="KW-0819">tRNA processing</keyword>
<dbReference type="PROSITE" id="PS01280">
    <property type="entry name" value="GIDA_1"/>
    <property type="match status" value="1"/>
</dbReference>
<dbReference type="GO" id="GO:0002098">
    <property type="term" value="P:tRNA wobble uridine modification"/>
    <property type="evidence" value="ECO:0007669"/>
    <property type="project" value="InterPro"/>
</dbReference>
<dbReference type="InterPro" id="IPR049312">
    <property type="entry name" value="GIDA_C_N"/>
</dbReference>
<keyword evidence="6 12" id="KW-0285">Flavoprotein</keyword>
<dbReference type="RefSeq" id="WP_160973056.1">
    <property type="nucleotide sequence ID" value="NZ_WWEN01000003.1"/>
</dbReference>